<comment type="caution">
    <text evidence="2">The sequence shown here is derived from an EMBL/GenBank/DDBJ whole genome shotgun (WGS) entry which is preliminary data.</text>
</comment>
<evidence type="ECO:0000313" key="3">
    <source>
        <dbReference type="Proteomes" id="UP001479436"/>
    </source>
</evidence>
<feature type="transmembrane region" description="Helical" evidence="1">
    <location>
        <begin position="189"/>
        <end position="207"/>
    </location>
</feature>
<name>A0ABR2WK47_9FUNG</name>
<organism evidence="2 3">
    <name type="scientific">Basidiobolus ranarum</name>
    <dbReference type="NCBI Taxonomy" id="34480"/>
    <lineage>
        <taxon>Eukaryota</taxon>
        <taxon>Fungi</taxon>
        <taxon>Fungi incertae sedis</taxon>
        <taxon>Zoopagomycota</taxon>
        <taxon>Entomophthoromycotina</taxon>
        <taxon>Basidiobolomycetes</taxon>
        <taxon>Basidiobolales</taxon>
        <taxon>Basidiobolaceae</taxon>
        <taxon>Basidiobolus</taxon>
    </lineage>
</organism>
<evidence type="ECO:0000313" key="2">
    <source>
        <dbReference type="EMBL" id="KAK9761888.1"/>
    </source>
</evidence>
<dbReference type="Proteomes" id="UP001479436">
    <property type="component" value="Unassembled WGS sequence"/>
</dbReference>
<reference evidence="2 3" key="1">
    <citation type="submission" date="2023-04" db="EMBL/GenBank/DDBJ databases">
        <title>Genome of Basidiobolus ranarum AG-B5.</title>
        <authorList>
            <person name="Stajich J.E."/>
            <person name="Carter-House D."/>
            <person name="Gryganskyi A."/>
        </authorList>
    </citation>
    <scope>NUCLEOTIDE SEQUENCE [LARGE SCALE GENOMIC DNA]</scope>
    <source>
        <strain evidence="2 3">AG-B5</strain>
    </source>
</reference>
<evidence type="ECO:0000256" key="1">
    <source>
        <dbReference type="SAM" id="Phobius"/>
    </source>
</evidence>
<gene>
    <name evidence="2" type="ORF">K7432_012867</name>
</gene>
<protein>
    <submittedName>
        <fullName evidence="2">Uncharacterized protein</fullName>
    </submittedName>
</protein>
<dbReference type="EMBL" id="JASJQH010001180">
    <property type="protein sequence ID" value="KAK9761888.1"/>
    <property type="molecule type" value="Genomic_DNA"/>
</dbReference>
<feature type="transmembrane region" description="Helical" evidence="1">
    <location>
        <begin position="6"/>
        <end position="28"/>
    </location>
</feature>
<sequence length="308" mass="34373">MVSANVSSYIIGACFGIIVVTVILFAFVRGWTASSGITSHRILYFIALSDCVYSQVKMVQLNSERGKDCIVAENLSLIFYHGSNTLQLIFYILRYREIFQGFWSLMFPSIATLLYASAIPIAAVFNHPNIDPSGVCTVIHPAVSAYLPLATNFLASVYMLALFLFPFLKPLFKREGLKLRQIAAVSCNLFITNSIAIIFNIFFNFSLTTSLNIYAPLLSMIDLTVNFTMVCSPYFLSRLHRSCSEQHSDFRSTFVSDPPLANTQSLVTNSSEVAFPSSSYQREGNLFVTNESLPNVSRDNYSSKTCFV</sequence>
<proteinExistence type="predicted"/>
<feature type="transmembrane region" description="Helical" evidence="1">
    <location>
        <begin position="145"/>
        <end position="168"/>
    </location>
</feature>
<keyword evidence="1" id="KW-0472">Membrane</keyword>
<accession>A0ABR2WK47</accession>
<keyword evidence="3" id="KW-1185">Reference proteome</keyword>
<keyword evidence="1" id="KW-1133">Transmembrane helix</keyword>
<feature type="transmembrane region" description="Helical" evidence="1">
    <location>
        <begin position="105"/>
        <end position="125"/>
    </location>
</feature>
<keyword evidence="1" id="KW-0812">Transmembrane</keyword>
<feature type="transmembrane region" description="Helical" evidence="1">
    <location>
        <begin position="213"/>
        <end position="236"/>
    </location>
</feature>